<dbReference type="EC" id="1.1.1.3" evidence="4 10"/>
<dbReference type="InterPro" id="IPR005106">
    <property type="entry name" value="Asp/hSer_DH_NAD-bd"/>
</dbReference>
<comment type="pathway">
    <text evidence="1 10">Amino-acid biosynthesis; L-threonine biosynthesis; L-threonine from L-aspartate: step 3/5.</text>
</comment>
<dbReference type="PANTHER" id="PTHR43331">
    <property type="entry name" value="HOMOSERINE DEHYDROGENASE"/>
    <property type="match status" value="1"/>
</dbReference>
<dbReference type="InterPro" id="IPR001342">
    <property type="entry name" value="HDH_cat"/>
</dbReference>
<dbReference type="InterPro" id="IPR036291">
    <property type="entry name" value="NAD(P)-bd_dom_sf"/>
</dbReference>
<dbReference type="Gene3D" id="3.30.360.10">
    <property type="entry name" value="Dihydrodipicolinate Reductase, domain 2"/>
    <property type="match status" value="1"/>
</dbReference>
<dbReference type="RefSeq" id="WP_309868400.1">
    <property type="nucleotide sequence ID" value="NZ_JAVDQG010000009.1"/>
</dbReference>
<dbReference type="NCBIfam" id="NF004976">
    <property type="entry name" value="PRK06349.1"/>
    <property type="match status" value="1"/>
</dbReference>
<keyword evidence="10" id="KW-0521">NADP</keyword>
<comment type="similarity">
    <text evidence="3 11">Belongs to the homoserine dehydrogenase family.</text>
</comment>
<organism evidence="14 15">
    <name type="scientific">Desmospora profundinema</name>
    <dbReference type="NCBI Taxonomy" id="1571184"/>
    <lineage>
        <taxon>Bacteria</taxon>
        <taxon>Bacillati</taxon>
        <taxon>Bacillota</taxon>
        <taxon>Bacilli</taxon>
        <taxon>Bacillales</taxon>
        <taxon>Thermoactinomycetaceae</taxon>
        <taxon>Desmospora</taxon>
    </lineage>
</organism>
<feature type="domain" description="Aspartate/homoserine dehydrogenase NAD-binding" evidence="13">
    <location>
        <begin position="10"/>
        <end position="128"/>
    </location>
</feature>
<dbReference type="PROSITE" id="PS01042">
    <property type="entry name" value="HOMOSER_DHGENASE"/>
    <property type="match status" value="1"/>
</dbReference>
<evidence type="ECO:0000259" key="12">
    <source>
        <dbReference type="Pfam" id="PF00742"/>
    </source>
</evidence>
<evidence type="ECO:0000256" key="10">
    <source>
        <dbReference type="RuleBase" id="RU000579"/>
    </source>
</evidence>
<keyword evidence="7 10" id="KW-0791">Threonine biosynthesis</keyword>
<keyword evidence="6 10" id="KW-0028">Amino-acid biosynthesis</keyword>
<keyword evidence="9 10" id="KW-0486">Methionine biosynthesis</keyword>
<keyword evidence="8 10" id="KW-0560">Oxidoreductase</keyword>
<comment type="catalytic activity">
    <reaction evidence="10">
        <text>L-homoserine + NADP(+) = L-aspartate 4-semialdehyde + NADPH + H(+)</text>
        <dbReference type="Rhea" id="RHEA:15761"/>
        <dbReference type="ChEBI" id="CHEBI:15378"/>
        <dbReference type="ChEBI" id="CHEBI:57476"/>
        <dbReference type="ChEBI" id="CHEBI:57783"/>
        <dbReference type="ChEBI" id="CHEBI:58349"/>
        <dbReference type="ChEBI" id="CHEBI:537519"/>
        <dbReference type="EC" id="1.1.1.3"/>
    </reaction>
</comment>
<dbReference type="PANTHER" id="PTHR43331:SF1">
    <property type="entry name" value="HOMOSERINE DEHYDROGENASE"/>
    <property type="match status" value="1"/>
</dbReference>
<dbReference type="Gene3D" id="3.40.50.720">
    <property type="entry name" value="NAD(P)-binding Rossmann-like Domain"/>
    <property type="match status" value="1"/>
</dbReference>
<proteinExistence type="inferred from homology"/>
<comment type="caution">
    <text evidence="14">The sequence shown here is derived from an EMBL/GenBank/DDBJ whole genome shotgun (WGS) entry which is preliminary data.</text>
</comment>
<comment type="pathway">
    <text evidence="2 10">Amino-acid biosynthesis; L-methionine biosynthesis via de novo pathway; L-homoserine from L-aspartate: step 3/3.</text>
</comment>
<evidence type="ECO:0000256" key="7">
    <source>
        <dbReference type="ARBA" id="ARBA00022697"/>
    </source>
</evidence>
<evidence type="ECO:0000256" key="4">
    <source>
        <dbReference type="ARBA" id="ARBA00013213"/>
    </source>
</evidence>
<evidence type="ECO:0000256" key="1">
    <source>
        <dbReference type="ARBA" id="ARBA00005056"/>
    </source>
</evidence>
<dbReference type="InterPro" id="IPR019811">
    <property type="entry name" value="HDH_CS"/>
</dbReference>
<gene>
    <name evidence="14" type="ORF">JOE21_003401</name>
</gene>
<evidence type="ECO:0000256" key="6">
    <source>
        <dbReference type="ARBA" id="ARBA00022605"/>
    </source>
</evidence>
<evidence type="ECO:0000256" key="3">
    <source>
        <dbReference type="ARBA" id="ARBA00006753"/>
    </source>
</evidence>
<evidence type="ECO:0000256" key="8">
    <source>
        <dbReference type="ARBA" id="ARBA00023002"/>
    </source>
</evidence>
<dbReference type="GO" id="GO:0004412">
    <property type="term" value="F:homoserine dehydrogenase activity"/>
    <property type="evidence" value="ECO:0007669"/>
    <property type="project" value="UniProtKB-EC"/>
</dbReference>
<evidence type="ECO:0000313" key="14">
    <source>
        <dbReference type="EMBL" id="MDR6227386.1"/>
    </source>
</evidence>
<dbReference type="Proteomes" id="UP001185012">
    <property type="component" value="Unassembled WGS sequence"/>
</dbReference>
<name>A0ABU1IRF8_9BACL</name>
<dbReference type="EMBL" id="JAVDQG010000009">
    <property type="protein sequence ID" value="MDR6227386.1"/>
    <property type="molecule type" value="Genomic_DNA"/>
</dbReference>
<sequence>MRRIRVGLLGLGTVGSGVFKALKSNRDVILKRTDLLFEISGILVRDRQKRREVDGIQPLLTTRFEQLLEQKVDVVLEAIGGVEPARTYIERALKAGCHVVTANKELIAKHGVELDALAQEKGVQLLYEASVGGGIPVLGTLRHLLKSNRIHRFSAILNGTTNYILTRMETEGISFDQALAEAQQKGYAEADPTSDVDGLDAAYKLAILGRLTFEVDVPVSQVSCRGIRDINPWELQLARSLGYRIKLLAQGEQYGEKGPLSLQVGPALLPFSHPLARIEGVHNAVHLEGDIVQDVTLVGQGAGERPTASAMVEDLCNVCCLPADHGCSAGEATLLPVDTGGSRFLFLETRESITQAKVAEVREVLRQIGLAVTDVSALREGKNGLAIILRRWDPSYPAVLLAELGLDVTHVVDRPVFGAVSSSDPALAASVS</sequence>
<feature type="domain" description="Homoserine dehydrogenase catalytic" evidence="12">
    <location>
        <begin position="136"/>
        <end position="315"/>
    </location>
</feature>
<evidence type="ECO:0000256" key="11">
    <source>
        <dbReference type="RuleBase" id="RU004171"/>
    </source>
</evidence>
<evidence type="ECO:0000259" key="13">
    <source>
        <dbReference type="Pfam" id="PF03447"/>
    </source>
</evidence>
<reference evidence="14 15" key="1">
    <citation type="submission" date="2023-07" db="EMBL/GenBank/DDBJ databases">
        <title>Genomic Encyclopedia of Type Strains, Phase IV (KMG-IV): sequencing the most valuable type-strain genomes for metagenomic binning, comparative biology and taxonomic classification.</title>
        <authorList>
            <person name="Goeker M."/>
        </authorList>
    </citation>
    <scope>NUCLEOTIDE SEQUENCE [LARGE SCALE GENOMIC DNA]</scope>
    <source>
        <strain evidence="14 15">DSM 45903</strain>
    </source>
</reference>
<dbReference type="SUPFAM" id="SSF51735">
    <property type="entry name" value="NAD(P)-binding Rossmann-fold domains"/>
    <property type="match status" value="1"/>
</dbReference>
<dbReference type="Pfam" id="PF03447">
    <property type="entry name" value="NAD_binding_3"/>
    <property type="match status" value="1"/>
</dbReference>
<evidence type="ECO:0000256" key="2">
    <source>
        <dbReference type="ARBA" id="ARBA00005062"/>
    </source>
</evidence>
<evidence type="ECO:0000313" key="15">
    <source>
        <dbReference type="Proteomes" id="UP001185012"/>
    </source>
</evidence>
<evidence type="ECO:0000256" key="5">
    <source>
        <dbReference type="ARBA" id="ARBA00013376"/>
    </source>
</evidence>
<dbReference type="Pfam" id="PF00742">
    <property type="entry name" value="Homoserine_dh"/>
    <property type="match status" value="1"/>
</dbReference>
<keyword evidence="15" id="KW-1185">Reference proteome</keyword>
<dbReference type="SUPFAM" id="SSF55347">
    <property type="entry name" value="Glyceraldehyde-3-phosphate dehydrogenase-like, C-terminal domain"/>
    <property type="match status" value="1"/>
</dbReference>
<evidence type="ECO:0000256" key="9">
    <source>
        <dbReference type="ARBA" id="ARBA00023167"/>
    </source>
</evidence>
<accession>A0ABU1IRF8</accession>
<protein>
    <recommendedName>
        <fullName evidence="5 10">Homoserine dehydrogenase</fullName>
        <ecNumber evidence="4 10">1.1.1.3</ecNumber>
    </recommendedName>
</protein>